<accession>A0A069Q1B8</accession>
<dbReference type="InterPro" id="IPR039422">
    <property type="entry name" value="MarR/SlyA-like"/>
</dbReference>
<keyword evidence="3" id="KW-1185">Reference proteome</keyword>
<dbReference type="GO" id="GO:0006950">
    <property type="term" value="P:response to stress"/>
    <property type="evidence" value="ECO:0007669"/>
    <property type="project" value="TreeGrafter"/>
</dbReference>
<dbReference type="SUPFAM" id="SSF46785">
    <property type="entry name" value="Winged helix' DNA-binding domain"/>
    <property type="match status" value="1"/>
</dbReference>
<dbReference type="PROSITE" id="PS50995">
    <property type="entry name" value="HTH_MARR_2"/>
    <property type="match status" value="1"/>
</dbReference>
<sequence>MGNKTDSLRLVDDLDPPYAEEPDLLADLVCTNSVLRRAARQLGHLYDEALAPLGLKATQVGLIAEIGKLSAAAADKREEGPTLQDLAARLAIQISALTHALRPLVRDGLVELRQDTQDRRTKHAVLAPLGQQRLHEALVLWAAANQRVEDVLGASSAEMLRGLAERVASDEFAVAYRGGPGRP</sequence>
<dbReference type="GO" id="GO:0003700">
    <property type="term" value="F:DNA-binding transcription factor activity"/>
    <property type="evidence" value="ECO:0007669"/>
    <property type="project" value="InterPro"/>
</dbReference>
<gene>
    <name evidence="2" type="ORF">BG61_35965</name>
</gene>
<evidence type="ECO:0000313" key="3">
    <source>
        <dbReference type="Proteomes" id="UP000027466"/>
    </source>
</evidence>
<name>A0A069Q1B8_9BURK</name>
<evidence type="ECO:0000313" key="2">
    <source>
        <dbReference type="EMBL" id="KDR43531.1"/>
    </source>
</evidence>
<dbReference type="Proteomes" id="UP000027466">
    <property type="component" value="Unassembled WGS sequence"/>
</dbReference>
<organism evidence="2 3">
    <name type="scientific">Caballeronia glathei</name>
    <dbReference type="NCBI Taxonomy" id="60547"/>
    <lineage>
        <taxon>Bacteria</taxon>
        <taxon>Pseudomonadati</taxon>
        <taxon>Pseudomonadota</taxon>
        <taxon>Betaproteobacteria</taxon>
        <taxon>Burkholderiales</taxon>
        <taxon>Burkholderiaceae</taxon>
        <taxon>Caballeronia</taxon>
    </lineage>
</organism>
<reference evidence="2 3" key="1">
    <citation type="submission" date="2014-03" db="EMBL/GenBank/DDBJ databases">
        <title>Draft Genome Sequences of Four Burkholderia Strains.</title>
        <authorList>
            <person name="Liu X.Y."/>
            <person name="Li C.X."/>
            <person name="Xu J.H."/>
        </authorList>
    </citation>
    <scope>NUCLEOTIDE SEQUENCE [LARGE SCALE GENOMIC DNA]</scope>
    <source>
        <strain evidence="2 3">DSM 50014</strain>
    </source>
</reference>
<feature type="domain" description="HTH marR-type" evidence="1">
    <location>
        <begin position="28"/>
        <end position="169"/>
    </location>
</feature>
<dbReference type="EMBL" id="JFHC01000007">
    <property type="protein sequence ID" value="KDR43531.1"/>
    <property type="molecule type" value="Genomic_DNA"/>
</dbReference>
<dbReference type="PANTHER" id="PTHR33164:SF105">
    <property type="entry name" value="TRANSCRIPTIONAL REPRESSOR PROTEIN-RELATED"/>
    <property type="match status" value="1"/>
</dbReference>
<dbReference type="PANTHER" id="PTHR33164">
    <property type="entry name" value="TRANSCRIPTIONAL REGULATOR, MARR FAMILY"/>
    <property type="match status" value="1"/>
</dbReference>
<dbReference type="InterPro" id="IPR036390">
    <property type="entry name" value="WH_DNA-bd_sf"/>
</dbReference>
<evidence type="ECO:0000259" key="1">
    <source>
        <dbReference type="PROSITE" id="PS50995"/>
    </source>
</evidence>
<dbReference type="Pfam" id="PF01047">
    <property type="entry name" value="MarR"/>
    <property type="match status" value="1"/>
</dbReference>
<protein>
    <submittedName>
        <fullName evidence="2">MarR family transcriptional regulator</fullName>
    </submittedName>
</protein>
<dbReference type="AlphaFoldDB" id="A0A069Q1B8"/>
<dbReference type="RefSeq" id="WP_035929607.1">
    <property type="nucleotide sequence ID" value="NZ_CADFFX010000004.1"/>
</dbReference>
<dbReference type="InterPro" id="IPR036388">
    <property type="entry name" value="WH-like_DNA-bd_sf"/>
</dbReference>
<dbReference type="SMART" id="SM00347">
    <property type="entry name" value="HTH_MARR"/>
    <property type="match status" value="1"/>
</dbReference>
<dbReference type="InterPro" id="IPR000835">
    <property type="entry name" value="HTH_MarR-typ"/>
</dbReference>
<comment type="caution">
    <text evidence="2">The sequence shown here is derived from an EMBL/GenBank/DDBJ whole genome shotgun (WGS) entry which is preliminary data.</text>
</comment>
<proteinExistence type="predicted"/>
<dbReference type="STRING" id="60547.GCA_000751215_02057"/>
<dbReference type="Gene3D" id="1.10.10.10">
    <property type="entry name" value="Winged helix-like DNA-binding domain superfamily/Winged helix DNA-binding domain"/>
    <property type="match status" value="1"/>
</dbReference>